<proteinExistence type="inferred from homology"/>
<protein>
    <recommendedName>
        <fullName evidence="4">SAUR family protein</fullName>
    </recommendedName>
</protein>
<dbReference type="GO" id="GO:0009733">
    <property type="term" value="P:response to auxin"/>
    <property type="evidence" value="ECO:0007669"/>
    <property type="project" value="InterPro"/>
</dbReference>
<keyword evidence="3" id="KW-1185">Reference proteome</keyword>
<name>A0A8X8Y8L4_SALSN</name>
<reference evidence="2" key="1">
    <citation type="submission" date="2018-01" db="EMBL/GenBank/DDBJ databases">
        <authorList>
            <person name="Mao J.F."/>
        </authorList>
    </citation>
    <scope>NUCLEOTIDE SEQUENCE</scope>
    <source>
        <strain evidence="2">Huo1</strain>
        <tissue evidence="2">Leaf</tissue>
    </source>
</reference>
<accession>A0A8X8Y8L4</accession>
<gene>
    <name evidence="2" type="ORF">SASPL_115966</name>
</gene>
<sequence length="139" mass="16275">MRSRLGQHRDSDAGASKRDEIALRQKVMDLVKSLFNMWKMCKSFKKGCSLVLMIKIKSLPLIDLEENKVAPAGYVPIYIGREKKRFMIKTKHLNHHLFKSLFEEAESEYGYRHESLLMFPCKVDHFVDVLKEIHYCGDL</sequence>
<dbReference type="AlphaFoldDB" id="A0A8X8Y8L4"/>
<dbReference type="Pfam" id="PF02519">
    <property type="entry name" value="Auxin_inducible"/>
    <property type="match status" value="1"/>
</dbReference>
<dbReference type="Proteomes" id="UP000298416">
    <property type="component" value="Unassembled WGS sequence"/>
</dbReference>
<reference evidence="2" key="2">
    <citation type="submission" date="2020-08" db="EMBL/GenBank/DDBJ databases">
        <title>Plant Genome Project.</title>
        <authorList>
            <person name="Zhang R.-G."/>
        </authorList>
    </citation>
    <scope>NUCLEOTIDE SEQUENCE</scope>
    <source>
        <strain evidence="2">Huo1</strain>
        <tissue evidence="2">Leaf</tissue>
    </source>
</reference>
<dbReference type="InterPro" id="IPR003676">
    <property type="entry name" value="SAUR_fam"/>
</dbReference>
<evidence type="ECO:0008006" key="4">
    <source>
        <dbReference type="Google" id="ProtNLM"/>
    </source>
</evidence>
<comment type="similarity">
    <text evidence="1">Belongs to the ARG7 family.</text>
</comment>
<dbReference type="PANTHER" id="PTHR31374:SF118">
    <property type="entry name" value="OS01G0924966 PROTEIN"/>
    <property type="match status" value="1"/>
</dbReference>
<comment type="caution">
    <text evidence="2">The sequence shown here is derived from an EMBL/GenBank/DDBJ whole genome shotgun (WGS) entry which is preliminary data.</text>
</comment>
<evidence type="ECO:0000313" key="3">
    <source>
        <dbReference type="Proteomes" id="UP000298416"/>
    </source>
</evidence>
<organism evidence="2">
    <name type="scientific">Salvia splendens</name>
    <name type="common">Scarlet sage</name>
    <dbReference type="NCBI Taxonomy" id="180675"/>
    <lineage>
        <taxon>Eukaryota</taxon>
        <taxon>Viridiplantae</taxon>
        <taxon>Streptophyta</taxon>
        <taxon>Embryophyta</taxon>
        <taxon>Tracheophyta</taxon>
        <taxon>Spermatophyta</taxon>
        <taxon>Magnoliopsida</taxon>
        <taxon>eudicotyledons</taxon>
        <taxon>Gunneridae</taxon>
        <taxon>Pentapetalae</taxon>
        <taxon>asterids</taxon>
        <taxon>lamiids</taxon>
        <taxon>Lamiales</taxon>
        <taxon>Lamiaceae</taxon>
        <taxon>Nepetoideae</taxon>
        <taxon>Mentheae</taxon>
        <taxon>Salviinae</taxon>
        <taxon>Salvia</taxon>
        <taxon>Salvia subgen. Calosphace</taxon>
        <taxon>core Calosphace</taxon>
    </lineage>
</organism>
<dbReference type="EMBL" id="PNBA02000005">
    <property type="protein sequence ID" value="KAG6425525.1"/>
    <property type="molecule type" value="Genomic_DNA"/>
</dbReference>
<evidence type="ECO:0000313" key="2">
    <source>
        <dbReference type="EMBL" id="KAG6425525.1"/>
    </source>
</evidence>
<evidence type="ECO:0000256" key="1">
    <source>
        <dbReference type="ARBA" id="ARBA00006974"/>
    </source>
</evidence>
<dbReference type="PANTHER" id="PTHR31374">
    <property type="entry name" value="AUXIN-INDUCED PROTEIN-LIKE-RELATED"/>
    <property type="match status" value="1"/>
</dbReference>